<evidence type="ECO:0000313" key="2">
    <source>
        <dbReference type="Proteomes" id="UP000217895"/>
    </source>
</evidence>
<keyword evidence="2" id="KW-1185">Reference proteome</keyword>
<dbReference type="EMBL" id="AP018205">
    <property type="protein sequence ID" value="BAY59750.1"/>
    <property type="molecule type" value="Genomic_DNA"/>
</dbReference>
<dbReference type="InterPro" id="IPR037883">
    <property type="entry name" value="Knr4/Smi1-like_sf"/>
</dbReference>
<dbReference type="SUPFAM" id="SSF160631">
    <property type="entry name" value="SMI1/KNR4-like"/>
    <property type="match status" value="1"/>
</dbReference>
<evidence type="ECO:0008006" key="3">
    <source>
        <dbReference type="Google" id="ProtNLM"/>
    </source>
</evidence>
<accession>A0A1Z4JST9</accession>
<evidence type="ECO:0000313" key="1">
    <source>
        <dbReference type="EMBL" id="BAY59750.1"/>
    </source>
</evidence>
<protein>
    <recommendedName>
        <fullName evidence="3">Knr4/Smi1-like domain-containing protein</fullName>
    </recommendedName>
</protein>
<keyword evidence="1" id="KW-0614">Plasmid</keyword>
<sequence>MTIFPMKKLPEVGNAFLHYFQQFIPDFAEKFVPGISPTELQSVLGTLQYELPPDFYTLYEWRNGYADFNGHPDFNCYSFAPFHFNTIEMVAAEKNWDWCDDNPPTYKGYNVLPLVSCGRVFWGITLGRDYQTEAHIVYVDSVGECVLRYDSITCMMNSIVESFERGGLLLSENVIRRNDELFAETLRANNPKTLSEGIADFERYIDVYGSDTDIADYSMKMDILLNGLSILYYMKPSAILEQVRCRLNALENISSERAISAHEGLKMWLNANE</sequence>
<reference evidence="1 2" key="1">
    <citation type="submission" date="2017-06" db="EMBL/GenBank/DDBJ databases">
        <title>Genome sequencing of cyanobaciteial culture collection at National Institute for Environmental Studies (NIES).</title>
        <authorList>
            <person name="Hirose Y."/>
            <person name="Shimura Y."/>
            <person name="Fujisawa T."/>
            <person name="Nakamura Y."/>
            <person name="Kawachi M."/>
        </authorList>
    </citation>
    <scope>NUCLEOTIDE SEQUENCE [LARGE SCALE GENOMIC DNA]</scope>
    <source>
        <strain evidence="1 2">NIES-2135</strain>
        <plasmid evidence="2">Plasmid Plasmid2 dna</plasmid>
    </source>
</reference>
<dbReference type="Proteomes" id="UP000217895">
    <property type="component" value="Plasmid Plasmid2 dna"/>
</dbReference>
<proteinExistence type="predicted"/>
<gene>
    <name evidence="1" type="ORF">NIES2135_66270</name>
</gene>
<organism evidence="1 2">
    <name type="scientific">Leptolyngbya boryana NIES-2135</name>
    <dbReference type="NCBI Taxonomy" id="1973484"/>
    <lineage>
        <taxon>Bacteria</taxon>
        <taxon>Bacillati</taxon>
        <taxon>Cyanobacteriota</taxon>
        <taxon>Cyanophyceae</taxon>
        <taxon>Leptolyngbyales</taxon>
        <taxon>Leptolyngbyaceae</taxon>
        <taxon>Leptolyngbya group</taxon>
        <taxon>Leptolyngbya</taxon>
    </lineage>
</organism>
<geneLocation type="plasmid" evidence="1">
    <name>plasmid2</name>
</geneLocation>
<name>A0A1Z4JST9_LEPBY</name>
<dbReference type="AlphaFoldDB" id="A0A1Z4JST9"/>